<evidence type="ECO:0000313" key="3">
    <source>
        <dbReference type="RefSeq" id="XP_018319937.1"/>
    </source>
</evidence>
<dbReference type="OrthoDB" id="686784at2759"/>
<protein>
    <submittedName>
        <fullName evidence="3">Uncharacterized protein LOC108733331</fullName>
    </submittedName>
</protein>
<gene>
    <name evidence="3" type="primary">LOC108733331</name>
</gene>
<evidence type="ECO:0000256" key="1">
    <source>
        <dbReference type="SAM" id="MobiDB-lite"/>
    </source>
</evidence>
<organism evidence="2 3">
    <name type="scientific">Agrilus planipennis</name>
    <name type="common">Emerald ash borer</name>
    <name type="synonym">Agrilus marcopoli</name>
    <dbReference type="NCBI Taxonomy" id="224129"/>
    <lineage>
        <taxon>Eukaryota</taxon>
        <taxon>Metazoa</taxon>
        <taxon>Ecdysozoa</taxon>
        <taxon>Arthropoda</taxon>
        <taxon>Hexapoda</taxon>
        <taxon>Insecta</taxon>
        <taxon>Pterygota</taxon>
        <taxon>Neoptera</taxon>
        <taxon>Endopterygota</taxon>
        <taxon>Coleoptera</taxon>
        <taxon>Polyphaga</taxon>
        <taxon>Elateriformia</taxon>
        <taxon>Buprestoidea</taxon>
        <taxon>Buprestidae</taxon>
        <taxon>Agrilinae</taxon>
        <taxon>Agrilus</taxon>
    </lineage>
</organism>
<feature type="region of interest" description="Disordered" evidence="1">
    <location>
        <begin position="144"/>
        <end position="184"/>
    </location>
</feature>
<dbReference type="AlphaFoldDB" id="A0A1W4WHJ0"/>
<proteinExistence type="predicted"/>
<dbReference type="RefSeq" id="XP_018319937.1">
    <property type="nucleotide sequence ID" value="XM_018464435.2"/>
</dbReference>
<keyword evidence="2" id="KW-1185">Reference proteome</keyword>
<dbReference type="GeneID" id="108733331"/>
<dbReference type="Proteomes" id="UP000192223">
    <property type="component" value="Unplaced"/>
</dbReference>
<name>A0A1W4WHJ0_AGRPL</name>
<dbReference type="KEGG" id="apln:108733331"/>
<accession>A0A1W4WHJ0</accession>
<dbReference type="InParanoid" id="A0A1W4WHJ0"/>
<sequence length="222" mass="25153">MNHYTSVYMRDYLWPNRLPACEPKPLSLSERFGLTKPEPRAPCGPSLCTAGDPWDAAKFTVVAEPINLCNIEPNMFLKKLKEKYPYIYETLKDAPMNDLASRVKREIMRTTYQVDICHLSDYANAPYADLLRAEKYKGEGPCSPPILLPGDAKRPNQKQRIIRPSPNDAGLGDQKSKKSVPLTPGFSEYQDGISKLGAQIIRDQIHGIPSLREEITWNMRKC</sequence>
<reference evidence="3" key="1">
    <citation type="submission" date="2025-08" db="UniProtKB">
        <authorList>
            <consortium name="RefSeq"/>
        </authorList>
    </citation>
    <scope>IDENTIFICATION</scope>
    <source>
        <tissue evidence="3">Entire body</tissue>
    </source>
</reference>
<evidence type="ECO:0000313" key="2">
    <source>
        <dbReference type="Proteomes" id="UP000192223"/>
    </source>
</evidence>